<dbReference type="SUPFAM" id="SSF52047">
    <property type="entry name" value="RNI-like"/>
    <property type="match status" value="1"/>
</dbReference>
<proteinExistence type="predicted"/>
<protein>
    <submittedName>
        <fullName evidence="1">Uncharacterized protein</fullName>
    </submittedName>
</protein>
<dbReference type="EMBL" id="MU157836">
    <property type="protein sequence ID" value="KAF9531248.1"/>
    <property type="molecule type" value="Genomic_DNA"/>
</dbReference>
<keyword evidence="2" id="KW-1185">Reference proteome</keyword>
<dbReference type="Gene3D" id="3.80.10.10">
    <property type="entry name" value="Ribonuclease Inhibitor"/>
    <property type="match status" value="1"/>
</dbReference>
<accession>A0A9P6EK56</accession>
<comment type="caution">
    <text evidence="1">The sequence shown here is derived from an EMBL/GenBank/DDBJ whole genome shotgun (WGS) entry which is preliminary data.</text>
</comment>
<dbReference type="InterPro" id="IPR032675">
    <property type="entry name" value="LRR_dom_sf"/>
</dbReference>
<gene>
    <name evidence="1" type="ORF">CPB83DRAFT_849635</name>
</gene>
<evidence type="ECO:0000313" key="2">
    <source>
        <dbReference type="Proteomes" id="UP000807306"/>
    </source>
</evidence>
<sequence>MTETAKTLQKRDVFSEIMGNEDTISLIFQMLAVNVTMDLDTKKKTRKMLYNMALLGRAFTGPALNSLWKVLPSMLPLFRLLPAFGLFGNTFIVEDIQEDDWLILDTYARRVRVLCLDSKGPAISPFVYMMLSRARSSPILPALKELRLLDNHPGNLSDAFLSMGPNVEVLEFGETIVTNTEFLTPFILTALQQSSVINEFRLRGSHTIDLRFVSKFSSLRRLELKLTNTHLTPQFFTALGHLDDLSDIQIHVGAPLPTAAPVTLRKEASGLSSSRRSRKHKFRSLKSFSATGSISLLSRLLEFVELRNVTSFRIQEEANSTGIAESHWNQCFQSLSTSTQLEELEIVQFQQTNSYAGVCLEARWMTPLCSLSHLKTLAVKNASFGSSDTDISTLISSFPLLKTLILPEICHASNGSFMSTDSLINIANGCPLLEELRIPIGEKFLSARILGAFQNQLIDSLKRPLRTLTISTSFGRLPNPDVVLLAQLVFRTFSYLHTLEGSGPNAANESWPQVREIYQAIQAEVKTFRA</sequence>
<reference evidence="1" key="1">
    <citation type="submission" date="2020-11" db="EMBL/GenBank/DDBJ databases">
        <authorList>
            <consortium name="DOE Joint Genome Institute"/>
            <person name="Ahrendt S."/>
            <person name="Riley R."/>
            <person name="Andreopoulos W."/>
            <person name="Labutti K."/>
            <person name="Pangilinan J."/>
            <person name="Ruiz-Duenas F.J."/>
            <person name="Barrasa J.M."/>
            <person name="Sanchez-Garcia M."/>
            <person name="Camarero S."/>
            <person name="Miyauchi S."/>
            <person name="Serrano A."/>
            <person name="Linde D."/>
            <person name="Babiker R."/>
            <person name="Drula E."/>
            <person name="Ayuso-Fernandez I."/>
            <person name="Pacheco R."/>
            <person name="Padilla G."/>
            <person name="Ferreira P."/>
            <person name="Barriuso J."/>
            <person name="Kellner H."/>
            <person name="Castanera R."/>
            <person name="Alfaro M."/>
            <person name="Ramirez L."/>
            <person name="Pisabarro A.G."/>
            <person name="Kuo A."/>
            <person name="Tritt A."/>
            <person name="Lipzen A."/>
            <person name="He G."/>
            <person name="Yan M."/>
            <person name="Ng V."/>
            <person name="Cullen D."/>
            <person name="Martin F."/>
            <person name="Rosso M.-N."/>
            <person name="Henrissat B."/>
            <person name="Hibbett D."/>
            <person name="Martinez A.T."/>
            <person name="Grigoriev I.V."/>
        </authorList>
    </citation>
    <scope>NUCLEOTIDE SEQUENCE</scope>
    <source>
        <strain evidence="1">CBS 506.95</strain>
    </source>
</reference>
<evidence type="ECO:0000313" key="1">
    <source>
        <dbReference type="EMBL" id="KAF9531248.1"/>
    </source>
</evidence>
<dbReference type="Proteomes" id="UP000807306">
    <property type="component" value="Unassembled WGS sequence"/>
</dbReference>
<name>A0A9P6EK56_9AGAR</name>
<dbReference type="AlphaFoldDB" id="A0A9P6EK56"/>
<dbReference type="OrthoDB" id="3068716at2759"/>
<organism evidence="1 2">
    <name type="scientific">Crepidotus variabilis</name>
    <dbReference type="NCBI Taxonomy" id="179855"/>
    <lineage>
        <taxon>Eukaryota</taxon>
        <taxon>Fungi</taxon>
        <taxon>Dikarya</taxon>
        <taxon>Basidiomycota</taxon>
        <taxon>Agaricomycotina</taxon>
        <taxon>Agaricomycetes</taxon>
        <taxon>Agaricomycetidae</taxon>
        <taxon>Agaricales</taxon>
        <taxon>Agaricineae</taxon>
        <taxon>Crepidotaceae</taxon>
        <taxon>Crepidotus</taxon>
    </lineage>
</organism>